<evidence type="ECO:0000313" key="4">
    <source>
        <dbReference type="RefSeq" id="XP_030754944.1"/>
    </source>
</evidence>
<keyword evidence="3" id="KW-1185">Reference proteome</keyword>
<protein>
    <submittedName>
        <fullName evidence="4">Rhythmically expressed gene 5 protein</fullName>
    </submittedName>
</protein>
<accession>A0A6J2XWE7</accession>
<organism evidence="3 4">
    <name type="scientific">Sitophilus oryzae</name>
    <name type="common">Rice weevil</name>
    <name type="synonym">Curculio oryzae</name>
    <dbReference type="NCBI Taxonomy" id="7048"/>
    <lineage>
        <taxon>Eukaryota</taxon>
        <taxon>Metazoa</taxon>
        <taxon>Ecdysozoa</taxon>
        <taxon>Arthropoda</taxon>
        <taxon>Hexapoda</taxon>
        <taxon>Insecta</taxon>
        <taxon>Pterygota</taxon>
        <taxon>Neoptera</taxon>
        <taxon>Endopterygota</taxon>
        <taxon>Coleoptera</taxon>
        <taxon>Polyphaga</taxon>
        <taxon>Cucujiformia</taxon>
        <taxon>Curculionidae</taxon>
        <taxon>Dryophthorinae</taxon>
        <taxon>Sitophilus</taxon>
    </lineage>
</organism>
<feature type="chain" id="PRO_5026749163" evidence="2">
    <location>
        <begin position="20"/>
        <end position="262"/>
    </location>
</feature>
<dbReference type="InParanoid" id="A0A6J2XWE7"/>
<gene>
    <name evidence="4" type="primary">LOC115881545</name>
</gene>
<dbReference type="OrthoDB" id="6359856at2759"/>
<dbReference type="AlphaFoldDB" id="A0A6J2XWE7"/>
<dbReference type="Proteomes" id="UP000504635">
    <property type="component" value="Unplaced"/>
</dbReference>
<dbReference type="CTD" id="37968"/>
<evidence type="ECO:0000313" key="3">
    <source>
        <dbReference type="Proteomes" id="UP000504635"/>
    </source>
</evidence>
<feature type="compositionally biased region" description="Low complexity" evidence="1">
    <location>
        <begin position="103"/>
        <end position="117"/>
    </location>
</feature>
<dbReference type="FunCoup" id="A0A6J2XWE7">
    <property type="interactions" value="7"/>
</dbReference>
<reference evidence="4" key="1">
    <citation type="submission" date="2025-08" db="UniProtKB">
        <authorList>
            <consortium name="RefSeq"/>
        </authorList>
    </citation>
    <scope>IDENTIFICATION</scope>
    <source>
        <tissue evidence="4">Gonads</tissue>
    </source>
</reference>
<dbReference type="KEGG" id="soy:115881545"/>
<dbReference type="GeneID" id="115881545"/>
<name>A0A6J2XWE7_SITOR</name>
<feature type="signal peptide" evidence="2">
    <location>
        <begin position="1"/>
        <end position="19"/>
    </location>
</feature>
<proteinExistence type="predicted"/>
<keyword evidence="2" id="KW-0732">Signal</keyword>
<feature type="region of interest" description="Disordered" evidence="1">
    <location>
        <begin position="101"/>
        <end position="124"/>
    </location>
</feature>
<evidence type="ECO:0000256" key="1">
    <source>
        <dbReference type="SAM" id="MobiDB-lite"/>
    </source>
</evidence>
<sequence length="262" mass="29412">MIGFVGILCVCALIGGSQGSAIPMWEFLSKQEKTSFIYSMFANQVERFCDGSDLTNCNRRLLKYGLGILRNLPEERLDAMDPYQRGANNIIWETLMTGHKFQKTTPKPRSTSSTAKPNSYEDQSFSDYEDFGTQSAASAKIDNVYVVAPPKGFVPKVQTEKTEFVEPKPEDSASSYIITFKKSDGKGVFSRFQNQYRPVAVTTEKIAPSTEKLYLNEFINPLSGPMVVKVFPDGTPVRESTQLPTDDDLRQYQLQHAKIPVF</sequence>
<evidence type="ECO:0000256" key="2">
    <source>
        <dbReference type="SAM" id="SignalP"/>
    </source>
</evidence>
<dbReference type="RefSeq" id="XP_030754944.1">
    <property type="nucleotide sequence ID" value="XM_030899084.1"/>
</dbReference>